<evidence type="ECO:0000259" key="3">
    <source>
        <dbReference type="Pfam" id="PF00460"/>
    </source>
</evidence>
<evidence type="ECO:0000259" key="4">
    <source>
        <dbReference type="Pfam" id="PF06429"/>
    </source>
</evidence>
<dbReference type="Pfam" id="PF00460">
    <property type="entry name" value="Flg_bb_rod"/>
    <property type="match status" value="1"/>
</dbReference>
<dbReference type="GO" id="GO:0009425">
    <property type="term" value="C:bacterial-type flagellum basal body"/>
    <property type="evidence" value="ECO:0007669"/>
    <property type="project" value="UniProtKB-SubCell"/>
</dbReference>
<dbReference type="NCBIfam" id="TIGR03506">
    <property type="entry name" value="FlgEFG_subfam"/>
    <property type="match status" value="1"/>
</dbReference>
<comment type="caution">
    <text evidence="5">The sequence shown here is derived from an EMBL/GenBank/DDBJ whole genome shotgun (WGS) entry which is preliminary data.</text>
</comment>
<feature type="domain" description="Flagellar basal-body/hook protein C-terminal" evidence="4">
    <location>
        <begin position="234"/>
        <end position="277"/>
    </location>
</feature>
<keyword evidence="5" id="KW-0282">Flagellum</keyword>
<evidence type="ECO:0000313" key="6">
    <source>
        <dbReference type="Proteomes" id="UP000306477"/>
    </source>
</evidence>
<feature type="domain" description="Flagellar basal body rod protein N-terminal" evidence="3">
    <location>
        <begin position="6"/>
        <end position="34"/>
    </location>
</feature>
<keyword evidence="5" id="KW-0966">Cell projection</keyword>
<keyword evidence="5" id="KW-0969">Cilium</keyword>
<keyword evidence="2" id="KW-0975">Bacterial flagellum</keyword>
<name>A0A4S3PKX3_9BACI</name>
<comment type="similarity">
    <text evidence="1 2">Belongs to the flagella basal body rod proteins family.</text>
</comment>
<dbReference type="InterPro" id="IPR037925">
    <property type="entry name" value="FlgE/F/G-like"/>
</dbReference>
<dbReference type="RefSeq" id="WP_136381558.1">
    <property type="nucleotide sequence ID" value="NZ_SLUB01000066.1"/>
</dbReference>
<dbReference type="OrthoDB" id="9804559at2"/>
<dbReference type="Pfam" id="PF06429">
    <property type="entry name" value="Flg_bbr_C"/>
    <property type="match status" value="1"/>
</dbReference>
<dbReference type="STRING" id="1033734.GCA_000285535_02508"/>
<dbReference type="InterPro" id="IPR010930">
    <property type="entry name" value="Flg_bb/hook_C_dom"/>
</dbReference>
<sequence length="280" mass="30617">MRSMITATNTMSQLQKQLDTIGHNLANIETTGYKKRQVNFSELLSQEFNNQPDNAQEEGRLTPIGIRTGVGARLGHTNMMMTQGAIKTTDRELDIAFTKENQFLQVLVDENGVQVPRFTREGALYLSPANDGTNRVSLVTSGGDPVLDQDGEPIVFVDNFKEIKISTNGEVTVVPEAGAPQIFNLSVVEVKKPQLLQAVGQNQFALPDLAELGIAADDVFVSLQGALREQVGMQQGALEQSNVDLTTEMSDLLLTQRSYQFNAKSISVSDQMMGLVNGIR</sequence>
<dbReference type="PANTHER" id="PTHR30435">
    <property type="entry name" value="FLAGELLAR PROTEIN"/>
    <property type="match status" value="1"/>
</dbReference>
<dbReference type="PANTHER" id="PTHR30435:SF19">
    <property type="entry name" value="FLAGELLAR BASAL-BODY ROD PROTEIN FLGG"/>
    <property type="match status" value="1"/>
</dbReference>
<reference evidence="5 6" key="1">
    <citation type="journal article" date="2019" name="Indoor Air">
        <title>Impacts of indoor surface finishes on bacterial viability.</title>
        <authorList>
            <person name="Hu J."/>
            <person name="Maamar S.B."/>
            <person name="Glawe A.J."/>
            <person name="Gottel N."/>
            <person name="Gilbert J.A."/>
            <person name="Hartmann E.M."/>
        </authorList>
    </citation>
    <scope>NUCLEOTIDE SEQUENCE [LARGE SCALE GENOMIC DNA]</scope>
    <source>
        <strain evidence="5 6">AF060A6</strain>
    </source>
</reference>
<dbReference type="EMBL" id="SLUB01000066">
    <property type="protein sequence ID" value="THE09696.1"/>
    <property type="molecule type" value="Genomic_DNA"/>
</dbReference>
<evidence type="ECO:0000313" key="5">
    <source>
        <dbReference type="EMBL" id="THE09696.1"/>
    </source>
</evidence>
<dbReference type="InterPro" id="IPR001444">
    <property type="entry name" value="Flag_bb_rod_N"/>
</dbReference>
<accession>A0A4S3PKX3</accession>
<dbReference type="Proteomes" id="UP000306477">
    <property type="component" value="Unassembled WGS sequence"/>
</dbReference>
<dbReference type="AlphaFoldDB" id="A0A4S3PKX3"/>
<dbReference type="InterPro" id="IPR020013">
    <property type="entry name" value="Flagellar_FlgE/F/G"/>
</dbReference>
<proteinExistence type="inferred from homology"/>
<organism evidence="5 6">
    <name type="scientific">Bacillus timonensis</name>
    <dbReference type="NCBI Taxonomy" id="1033734"/>
    <lineage>
        <taxon>Bacteria</taxon>
        <taxon>Bacillati</taxon>
        <taxon>Bacillota</taxon>
        <taxon>Bacilli</taxon>
        <taxon>Bacillales</taxon>
        <taxon>Bacillaceae</taxon>
        <taxon>Bacillus</taxon>
    </lineage>
</organism>
<gene>
    <name evidence="5" type="ORF">E1I69_21300</name>
</gene>
<dbReference type="SUPFAM" id="SSF117143">
    <property type="entry name" value="Flagellar hook protein flgE"/>
    <property type="match status" value="1"/>
</dbReference>
<dbReference type="GO" id="GO:0071978">
    <property type="term" value="P:bacterial-type flagellum-dependent swarming motility"/>
    <property type="evidence" value="ECO:0007669"/>
    <property type="project" value="TreeGrafter"/>
</dbReference>
<evidence type="ECO:0000256" key="1">
    <source>
        <dbReference type="ARBA" id="ARBA00009677"/>
    </source>
</evidence>
<keyword evidence="6" id="KW-1185">Reference proteome</keyword>
<comment type="subcellular location">
    <subcellularLocation>
        <location evidence="2">Bacterial flagellum basal body</location>
    </subcellularLocation>
</comment>
<evidence type="ECO:0000256" key="2">
    <source>
        <dbReference type="RuleBase" id="RU362116"/>
    </source>
</evidence>
<protein>
    <submittedName>
        <fullName evidence="5">Flagellar hook-basal body protein</fullName>
    </submittedName>
</protein>